<dbReference type="AlphaFoldDB" id="A0A382TKI3"/>
<evidence type="ECO:0000313" key="1">
    <source>
        <dbReference type="EMBL" id="SVD21948.1"/>
    </source>
</evidence>
<gene>
    <name evidence="1" type="ORF">METZ01_LOCUS374802</name>
</gene>
<reference evidence="1" key="1">
    <citation type="submission" date="2018-05" db="EMBL/GenBank/DDBJ databases">
        <authorList>
            <person name="Lanie J.A."/>
            <person name="Ng W.-L."/>
            <person name="Kazmierczak K.M."/>
            <person name="Andrzejewski T.M."/>
            <person name="Davidsen T.M."/>
            <person name="Wayne K.J."/>
            <person name="Tettelin H."/>
            <person name="Glass J.I."/>
            <person name="Rusch D."/>
            <person name="Podicherti R."/>
            <person name="Tsui H.-C.T."/>
            <person name="Winkler M.E."/>
        </authorList>
    </citation>
    <scope>NUCLEOTIDE SEQUENCE</scope>
</reference>
<protein>
    <submittedName>
        <fullName evidence="1">Uncharacterized protein</fullName>
    </submittedName>
</protein>
<sequence length="45" mass="5282">MSLFLLESNTLWWPNLGIYTYTSSSNTLQLEPRTKATQSIYDRLK</sequence>
<proteinExistence type="predicted"/>
<organism evidence="1">
    <name type="scientific">marine metagenome</name>
    <dbReference type="NCBI Taxonomy" id="408172"/>
    <lineage>
        <taxon>unclassified sequences</taxon>
        <taxon>metagenomes</taxon>
        <taxon>ecological metagenomes</taxon>
    </lineage>
</organism>
<dbReference type="EMBL" id="UINC01136905">
    <property type="protein sequence ID" value="SVD21948.1"/>
    <property type="molecule type" value="Genomic_DNA"/>
</dbReference>
<name>A0A382TKI3_9ZZZZ</name>
<accession>A0A382TKI3</accession>